<feature type="compositionally biased region" description="Low complexity" evidence="1">
    <location>
        <begin position="192"/>
        <end position="208"/>
    </location>
</feature>
<feature type="region of interest" description="Disordered" evidence="1">
    <location>
        <begin position="830"/>
        <end position="881"/>
    </location>
</feature>
<feature type="non-terminal residue" evidence="3">
    <location>
        <position position="1"/>
    </location>
</feature>
<dbReference type="Proteomes" id="UP000799440">
    <property type="component" value="Unassembled WGS sequence"/>
</dbReference>
<proteinExistence type="predicted"/>
<dbReference type="OrthoDB" id="5315052at2759"/>
<organism evidence="3 4">
    <name type="scientific">Sporormia fimetaria CBS 119925</name>
    <dbReference type="NCBI Taxonomy" id="1340428"/>
    <lineage>
        <taxon>Eukaryota</taxon>
        <taxon>Fungi</taxon>
        <taxon>Dikarya</taxon>
        <taxon>Ascomycota</taxon>
        <taxon>Pezizomycotina</taxon>
        <taxon>Dothideomycetes</taxon>
        <taxon>Pleosporomycetidae</taxon>
        <taxon>Pleosporales</taxon>
        <taxon>Sporormiaceae</taxon>
        <taxon>Sporormia</taxon>
    </lineage>
</organism>
<feature type="compositionally biased region" description="Polar residues" evidence="1">
    <location>
        <begin position="12"/>
        <end position="23"/>
    </location>
</feature>
<feature type="compositionally biased region" description="Basic residues" evidence="1">
    <location>
        <begin position="1"/>
        <end position="11"/>
    </location>
</feature>
<keyword evidence="4" id="KW-1185">Reference proteome</keyword>
<feature type="region of interest" description="Disordered" evidence="1">
    <location>
        <begin position="594"/>
        <end position="668"/>
    </location>
</feature>
<dbReference type="SMART" id="SM00355">
    <property type="entry name" value="ZnF_C2H2"/>
    <property type="match status" value="3"/>
</dbReference>
<feature type="region of interest" description="Disordered" evidence="1">
    <location>
        <begin position="699"/>
        <end position="755"/>
    </location>
</feature>
<accession>A0A6A6VIW2</accession>
<feature type="non-terminal residue" evidence="3">
    <location>
        <position position="1284"/>
    </location>
</feature>
<gene>
    <name evidence="3" type="ORF">M011DRAFT_392866</name>
</gene>
<name>A0A6A6VIW2_9PLEO</name>
<feature type="compositionally biased region" description="Basic and acidic residues" evidence="1">
    <location>
        <begin position="301"/>
        <end position="310"/>
    </location>
</feature>
<dbReference type="PANTHER" id="PTHR35391">
    <property type="entry name" value="C2H2-TYPE DOMAIN-CONTAINING PROTEIN-RELATED"/>
    <property type="match status" value="1"/>
</dbReference>
<feature type="compositionally biased region" description="Basic and acidic residues" evidence="1">
    <location>
        <begin position="642"/>
        <end position="655"/>
    </location>
</feature>
<feature type="region of interest" description="Disordered" evidence="1">
    <location>
        <begin position="414"/>
        <end position="442"/>
    </location>
</feature>
<feature type="compositionally biased region" description="Polar residues" evidence="1">
    <location>
        <begin position="256"/>
        <end position="274"/>
    </location>
</feature>
<feature type="compositionally biased region" description="Polar residues" evidence="1">
    <location>
        <begin position="1084"/>
        <end position="1101"/>
    </location>
</feature>
<feature type="region of interest" description="Disordered" evidence="1">
    <location>
        <begin position="101"/>
        <end position="134"/>
    </location>
</feature>
<dbReference type="InterPro" id="IPR058925">
    <property type="entry name" value="zf-C2H2_AcuF"/>
</dbReference>
<evidence type="ECO:0000313" key="4">
    <source>
        <dbReference type="Proteomes" id="UP000799440"/>
    </source>
</evidence>
<reference evidence="3" key="1">
    <citation type="journal article" date="2020" name="Stud. Mycol.">
        <title>101 Dothideomycetes genomes: a test case for predicting lifestyles and emergence of pathogens.</title>
        <authorList>
            <person name="Haridas S."/>
            <person name="Albert R."/>
            <person name="Binder M."/>
            <person name="Bloem J."/>
            <person name="Labutti K."/>
            <person name="Salamov A."/>
            <person name="Andreopoulos B."/>
            <person name="Baker S."/>
            <person name="Barry K."/>
            <person name="Bills G."/>
            <person name="Bluhm B."/>
            <person name="Cannon C."/>
            <person name="Castanera R."/>
            <person name="Culley D."/>
            <person name="Daum C."/>
            <person name="Ezra D."/>
            <person name="Gonzalez J."/>
            <person name="Henrissat B."/>
            <person name="Kuo A."/>
            <person name="Liang C."/>
            <person name="Lipzen A."/>
            <person name="Lutzoni F."/>
            <person name="Magnuson J."/>
            <person name="Mondo S."/>
            <person name="Nolan M."/>
            <person name="Ohm R."/>
            <person name="Pangilinan J."/>
            <person name="Park H.-J."/>
            <person name="Ramirez L."/>
            <person name="Alfaro M."/>
            <person name="Sun H."/>
            <person name="Tritt A."/>
            <person name="Yoshinaga Y."/>
            <person name="Zwiers L.-H."/>
            <person name="Turgeon B."/>
            <person name="Goodwin S."/>
            <person name="Spatafora J."/>
            <person name="Crous P."/>
            <person name="Grigoriev I."/>
        </authorList>
    </citation>
    <scope>NUCLEOTIDE SEQUENCE</scope>
    <source>
        <strain evidence="3">CBS 119925</strain>
    </source>
</reference>
<feature type="region of interest" description="Disordered" evidence="1">
    <location>
        <begin position="301"/>
        <end position="381"/>
    </location>
</feature>
<feature type="region of interest" description="Disordered" evidence="1">
    <location>
        <begin position="192"/>
        <end position="220"/>
    </location>
</feature>
<feature type="region of interest" description="Disordered" evidence="1">
    <location>
        <begin position="1"/>
        <end position="23"/>
    </location>
</feature>
<dbReference type="Pfam" id="PF26082">
    <property type="entry name" value="zf-C2H2_AcuF"/>
    <property type="match status" value="1"/>
</dbReference>
<feature type="compositionally biased region" description="Polar residues" evidence="1">
    <location>
        <begin position="101"/>
        <end position="119"/>
    </location>
</feature>
<dbReference type="InterPro" id="IPR013087">
    <property type="entry name" value="Znf_C2H2_type"/>
</dbReference>
<feature type="region of interest" description="Disordered" evidence="1">
    <location>
        <begin position="1082"/>
        <end position="1101"/>
    </location>
</feature>
<feature type="domain" description="C2H2-type" evidence="2">
    <location>
        <begin position="960"/>
        <end position="983"/>
    </location>
</feature>
<dbReference type="PANTHER" id="PTHR35391:SF3">
    <property type="entry name" value="FINGER DOMAIN PROTEIN, PUTATIVE (AFU_ORTHOLOGUE AFUA_8G04300)-RELATED"/>
    <property type="match status" value="1"/>
</dbReference>
<feature type="region of interest" description="Disordered" evidence="1">
    <location>
        <begin position="243"/>
        <end position="286"/>
    </location>
</feature>
<feature type="compositionally biased region" description="Polar residues" evidence="1">
    <location>
        <begin position="209"/>
        <end position="219"/>
    </location>
</feature>
<evidence type="ECO:0000259" key="2">
    <source>
        <dbReference type="PROSITE" id="PS00028"/>
    </source>
</evidence>
<evidence type="ECO:0000313" key="3">
    <source>
        <dbReference type="EMBL" id="KAF2750558.1"/>
    </source>
</evidence>
<dbReference type="EMBL" id="MU006563">
    <property type="protein sequence ID" value="KAF2750558.1"/>
    <property type="molecule type" value="Genomic_DNA"/>
</dbReference>
<evidence type="ECO:0000256" key="1">
    <source>
        <dbReference type="SAM" id="MobiDB-lite"/>
    </source>
</evidence>
<protein>
    <recommendedName>
        <fullName evidence="2">C2H2-type domain-containing protein</fullName>
    </recommendedName>
</protein>
<dbReference type="PROSITE" id="PS00028">
    <property type="entry name" value="ZINC_FINGER_C2H2_1"/>
    <property type="match status" value="1"/>
</dbReference>
<sequence length="1284" mass="141008">HQDHHRQRHRNGGSTNGYHPVSASQSFLLPTDQQGGFIFSAEPGMIEYTSMANLTPSTATAQDSDFTPNVSSSFDSSLHTNYMNPSFPPAAFVNTHNYTFSPGTHSQGGHSLSPSQSAEHLSPETGYLSDASHHDIGTFPPANFNGQYLEGHFPSLNYSDPNVTPNAFDTFPGSIGMSLPITPDVLATYNAQSQSQSPLPPSVQSGSQLISPCPTTESSPVVGHGFPKHGHSGSVARYAFQNNSLVSTPPGPAQGTVHSTPSKQQHSPALTNSPGRGVIVNPQPLPAHLTSPIVRVEHCSRADSPCRSDASRPVSKRSHGSRRSANHLSPFPVDDSSDEEDVRHESVRMQTVVRGADRSDDGSWLPRGAASQTGLSPDDRHAMADVYVPTIEEIAERRQKDEKKADVEDWLTKSEHASEAGGSSNNLLRPFAPRRRAKSTNDMSRQIYGAELGLGLQPPFDRLDRLDDSGIPGPGLYVDEPSEYEDYDDDDDDIIPESPAAEINVEASHDDHSYFPSAPEPVSIIGAIVRPWVDPPSQGPTNTRWQPPTSNAAMMRFRLRAKDVETASLAATLGSRRLSESDLGSIRAAPGVIKVIEPDPKKQKERQRRPSFLENILPKRSQSNLLKRKGSIPVPPQPSEGGAEKTREPSIDKPKRMGSWGRPKSPRLDTALANQGKEVGPPSANNLSATASWFQAKKVIRRSRSRSDIGRSPGLAELMTQHGGPPMPMLASPLAETEATKQTPQPSPGVDDDDDEQEAITMDLKVRSDPIIPTYEGFKTHARQLNPRLVDYMVERITQEQMRRYKRLLEFKVKHLNSVKNRNCPSGKFCPDLGGSSKPLPPRAGNKDSDAPFIGFQITAPGSSDDDGEAPPEGTVVSAQFPSGVPLPPVKRLPAEFECPLCFKVKKFYKPSDWTKHVHEDVQPFTCTFPNCGEPKSFKRKADWVRHENERHRQLENWTCQVADCNHTCYRKDNFVQHLVREHKIAEPRSRTGRPVAKEALAGGEEEDIWSLVDKCHRDTMKQPKDEPCRFCGNICNSWKKLTVHLAKHMEQISMPILPLVEQKQMNADTIISPVVELPDSRKLSATPNRSPIDNPSRYNPKTNSTLAPGIDPSFVIFGQPHLSSVASTVMHTYPPPQFMQVKSEQTTSKPVYSQYGVQAPQSVAGQTYPGVHGLPKTSPQYPSEQHAANQAFANGQRQYPMVSAAGMTQHPTAAFTTSPVDTGMYTTDVLGSVYYTQEPQAINGNGAMQDLGLNGNNGMHYDPSVYQGMSYMDPNQQQNYPYQ</sequence>
<feature type="compositionally biased region" description="Basic residues" evidence="1">
    <location>
        <begin position="314"/>
        <end position="325"/>
    </location>
</feature>